<dbReference type="AlphaFoldDB" id="A0A939K2A8"/>
<name>A0A939K2A8_9BACT</name>
<sequence>MKHRFEDHPDFTDYIWYPGKDTHPMLKKRSDAFMALPEAERMADFIIPNVIGDYCLKAGDWTLGTHHHNDQPYLITSVQILGDEHWDHWEWYRGYKPISGVKVHCYRAIRLDDYLKHGCKRTTRDEQYSGFGGYVPQDDHLTEIVNGWRGQIKIWKVPEPEAVTRAKHGQLALL</sequence>
<organism evidence="1 2">
    <name type="scientific">Fibrella aquatilis</name>
    <dbReference type="NCBI Taxonomy" id="2817059"/>
    <lineage>
        <taxon>Bacteria</taxon>
        <taxon>Pseudomonadati</taxon>
        <taxon>Bacteroidota</taxon>
        <taxon>Cytophagia</taxon>
        <taxon>Cytophagales</taxon>
        <taxon>Spirosomataceae</taxon>
        <taxon>Fibrella</taxon>
    </lineage>
</organism>
<proteinExistence type="predicted"/>
<keyword evidence="2" id="KW-1185">Reference proteome</keyword>
<evidence type="ECO:0000313" key="2">
    <source>
        <dbReference type="Proteomes" id="UP000664795"/>
    </source>
</evidence>
<protein>
    <submittedName>
        <fullName evidence="1">Uncharacterized protein</fullName>
    </submittedName>
</protein>
<evidence type="ECO:0000313" key="1">
    <source>
        <dbReference type="EMBL" id="MBO0933896.1"/>
    </source>
</evidence>
<reference evidence="1 2" key="1">
    <citation type="submission" date="2021-03" db="EMBL/GenBank/DDBJ databases">
        <title>Fibrella sp. HMF5036 genome sequencing and assembly.</title>
        <authorList>
            <person name="Kang H."/>
            <person name="Kim H."/>
            <person name="Bae S."/>
            <person name="Joh K."/>
        </authorList>
    </citation>
    <scope>NUCLEOTIDE SEQUENCE [LARGE SCALE GENOMIC DNA]</scope>
    <source>
        <strain evidence="1 2">HMF5036</strain>
    </source>
</reference>
<dbReference type="EMBL" id="JAFMYU010000024">
    <property type="protein sequence ID" value="MBO0933896.1"/>
    <property type="molecule type" value="Genomic_DNA"/>
</dbReference>
<dbReference type="Proteomes" id="UP000664795">
    <property type="component" value="Unassembled WGS sequence"/>
</dbReference>
<dbReference type="RefSeq" id="WP_207337862.1">
    <property type="nucleotide sequence ID" value="NZ_JAFMYU010000024.1"/>
</dbReference>
<comment type="caution">
    <text evidence="1">The sequence shown here is derived from an EMBL/GenBank/DDBJ whole genome shotgun (WGS) entry which is preliminary data.</text>
</comment>
<gene>
    <name evidence="1" type="ORF">J2I48_23000</name>
</gene>
<accession>A0A939K2A8</accession>